<dbReference type="AlphaFoldDB" id="A0A6I9X7G1"/>
<dbReference type="GeneID" id="106539822"/>
<reference evidence="3" key="1">
    <citation type="submission" date="2025-08" db="UniProtKB">
        <authorList>
            <consortium name="RefSeq"/>
        </authorList>
    </citation>
    <scope>IDENTIFICATION</scope>
    <source>
        <tissue evidence="3">Skeletal muscle</tissue>
    </source>
</reference>
<evidence type="ECO:0000313" key="2">
    <source>
        <dbReference type="Proteomes" id="UP000504617"/>
    </source>
</evidence>
<keyword evidence="1" id="KW-0812">Transmembrane</keyword>
<protein>
    <submittedName>
        <fullName evidence="3">Sodium/glucose cotransporter 4-like</fullName>
    </submittedName>
</protein>
<dbReference type="PANTHER" id="PTHR11819:SF96">
    <property type="entry name" value="SODIUM_GLUCOSE COTRANSPORTER 4"/>
    <property type="match status" value="1"/>
</dbReference>
<dbReference type="InterPro" id="IPR001734">
    <property type="entry name" value="Na/solute_symporter"/>
</dbReference>
<keyword evidence="1" id="KW-1133">Transmembrane helix</keyword>
<keyword evidence="1" id="KW-0472">Membrane</keyword>
<proteinExistence type="predicted"/>
<gene>
    <name evidence="3" type="primary">LOC106539822</name>
</gene>
<feature type="transmembrane region" description="Helical" evidence="1">
    <location>
        <begin position="20"/>
        <end position="43"/>
    </location>
</feature>
<dbReference type="KEGG" id="tsr:106539822"/>
<dbReference type="PROSITE" id="PS50283">
    <property type="entry name" value="NA_SOLUT_SYMP_3"/>
    <property type="match status" value="1"/>
</dbReference>
<dbReference type="GO" id="GO:0005412">
    <property type="term" value="F:D-glucose:sodium symporter activity"/>
    <property type="evidence" value="ECO:0007669"/>
    <property type="project" value="TreeGrafter"/>
</dbReference>
<dbReference type="PANTHER" id="PTHR11819">
    <property type="entry name" value="SOLUTE CARRIER FAMILY 5"/>
    <property type="match status" value="1"/>
</dbReference>
<keyword evidence="2" id="KW-1185">Reference proteome</keyword>
<evidence type="ECO:0000256" key="1">
    <source>
        <dbReference type="SAM" id="Phobius"/>
    </source>
</evidence>
<organism evidence="2 3">
    <name type="scientific">Thamnophis sirtalis</name>
    <dbReference type="NCBI Taxonomy" id="35019"/>
    <lineage>
        <taxon>Eukaryota</taxon>
        <taxon>Metazoa</taxon>
        <taxon>Chordata</taxon>
        <taxon>Craniata</taxon>
        <taxon>Vertebrata</taxon>
        <taxon>Euteleostomi</taxon>
        <taxon>Lepidosauria</taxon>
        <taxon>Squamata</taxon>
        <taxon>Bifurcata</taxon>
        <taxon>Unidentata</taxon>
        <taxon>Episquamata</taxon>
        <taxon>Toxicofera</taxon>
        <taxon>Serpentes</taxon>
        <taxon>Colubroidea</taxon>
        <taxon>Colubridae</taxon>
        <taxon>Natricinae</taxon>
        <taxon>Thamnophis</taxon>
    </lineage>
</organism>
<sequence>MSQTSATTESLNDKPEEKSFAFGVPDIIVVVIYFIFVLAVGIWSSLRASRGTVGGYFLAGRSMTWWPSLNIFLTASRSARNS</sequence>
<name>A0A6I9X7G1_9SAUR</name>
<dbReference type="Proteomes" id="UP000504617">
    <property type="component" value="Unplaced"/>
</dbReference>
<accession>A0A6I9X7G1</accession>
<dbReference type="GO" id="GO:0005886">
    <property type="term" value="C:plasma membrane"/>
    <property type="evidence" value="ECO:0007669"/>
    <property type="project" value="TreeGrafter"/>
</dbReference>
<evidence type="ECO:0000313" key="3">
    <source>
        <dbReference type="RefSeq" id="XP_013910196.1"/>
    </source>
</evidence>
<dbReference type="RefSeq" id="XP_013910196.1">
    <property type="nucleotide sequence ID" value="XM_014054721.1"/>
</dbReference>
<dbReference type="OrthoDB" id="9809346at2759"/>